<evidence type="ECO:0000313" key="1">
    <source>
        <dbReference type="EMBL" id="CAF4347860.1"/>
    </source>
</evidence>
<dbReference type="EMBL" id="CAJOBE010048000">
    <property type="protein sequence ID" value="CAF4347860.1"/>
    <property type="molecule type" value="Genomic_DNA"/>
</dbReference>
<dbReference type="AlphaFoldDB" id="A0A820L563"/>
<name>A0A820L563_9BILA</name>
<reference evidence="1" key="1">
    <citation type="submission" date="2021-02" db="EMBL/GenBank/DDBJ databases">
        <authorList>
            <person name="Nowell W R."/>
        </authorList>
    </citation>
    <scope>NUCLEOTIDE SEQUENCE</scope>
</reference>
<sequence>MLLTYDDTTLKNIQPKAEKLRDLSDIDIH</sequence>
<protein>
    <submittedName>
        <fullName evidence="1">Uncharacterized protein</fullName>
    </submittedName>
</protein>
<proteinExistence type="predicted"/>
<dbReference type="Proteomes" id="UP000663874">
    <property type="component" value="Unassembled WGS sequence"/>
</dbReference>
<organism evidence="1 2">
    <name type="scientific">Rotaria sordida</name>
    <dbReference type="NCBI Taxonomy" id="392033"/>
    <lineage>
        <taxon>Eukaryota</taxon>
        <taxon>Metazoa</taxon>
        <taxon>Spiralia</taxon>
        <taxon>Gnathifera</taxon>
        <taxon>Rotifera</taxon>
        <taxon>Eurotatoria</taxon>
        <taxon>Bdelloidea</taxon>
        <taxon>Philodinida</taxon>
        <taxon>Philodinidae</taxon>
        <taxon>Rotaria</taxon>
    </lineage>
</organism>
<gene>
    <name evidence="1" type="ORF">FNK824_LOCUS42234</name>
</gene>
<evidence type="ECO:0000313" key="2">
    <source>
        <dbReference type="Proteomes" id="UP000663874"/>
    </source>
</evidence>
<comment type="caution">
    <text evidence="1">The sequence shown here is derived from an EMBL/GenBank/DDBJ whole genome shotgun (WGS) entry which is preliminary data.</text>
</comment>
<accession>A0A820L563</accession>
<feature type="non-terminal residue" evidence="1">
    <location>
        <position position="29"/>
    </location>
</feature>